<evidence type="ECO:0000313" key="2">
    <source>
        <dbReference type="Proteomes" id="UP000765509"/>
    </source>
</evidence>
<evidence type="ECO:0000313" key="1">
    <source>
        <dbReference type="EMBL" id="MBW0461111.1"/>
    </source>
</evidence>
<dbReference type="AlphaFoldDB" id="A0A9Q3GBW6"/>
<proteinExistence type="predicted"/>
<sequence length="84" mass="9697">MLRRPPYPAILKTRKEIDKNINELLGMGLIRKKGHNDTVEVTTPVLITWNDGNSRLCGDFRALNKYTKADSYPMHWTNLQRPSS</sequence>
<protein>
    <submittedName>
        <fullName evidence="1">Uncharacterized protein</fullName>
    </submittedName>
</protein>
<dbReference type="Proteomes" id="UP000765509">
    <property type="component" value="Unassembled WGS sequence"/>
</dbReference>
<name>A0A9Q3GBW6_9BASI</name>
<accession>A0A9Q3GBW6</accession>
<reference evidence="1" key="1">
    <citation type="submission" date="2021-03" db="EMBL/GenBank/DDBJ databases">
        <title>Draft genome sequence of rust myrtle Austropuccinia psidii MF-1, a brazilian biotype.</title>
        <authorList>
            <person name="Quecine M.C."/>
            <person name="Pachon D.M.R."/>
            <person name="Bonatelli M.L."/>
            <person name="Correr F.H."/>
            <person name="Franceschini L.M."/>
            <person name="Leite T.F."/>
            <person name="Margarido G.R.A."/>
            <person name="Almeida C.A."/>
            <person name="Ferrarezi J.A."/>
            <person name="Labate C.A."/>
        </authorList>
    </citation>
    <scope>NUCLEOTIDE SEQUENCE</scope>
    <source>
        <strain evidence="1">MF-1</strain>
    </source>
</reference>
<dbReference type="Gene3D" id="3.10.10.10">
    <property type="entry name" value="HIV Type 1 Reverse Transcriptase, subunit A, domain 1"/>
    <property type="match status" value="1"/>
</dbReference>
<comment type="caution">
    <text evidence="1">The sequence shown here is derived from an EMBL/GenBank/DDBJ whole genome shotgun (WGS) entry which is preliminary data.</text>
</comment>
<dbReference type="InterPro" id="IPR043502">
    <property type="entry name" value="DNA/RNA_pol_sf"/>
</dbReference>
<keyword evidence="2" id="KW-1185">Reference proteome</keyword>
<organism evidence="1 2">
    <name type="scientific">Austropuccinia psidii MF-1</name>
    <dbReference type="NCBI Taxonomy" id="1389203"/>
    <lineage>
        <taxon>Eukaryota</taxon>
        <taxon>Fungi</taxon>
        <taxon>Dikarya</taxon>
        <taxon>Basidiomycota</taxon>
        <taxon>Pucciniomycotina</taxon>
        <taxon>Pucciniomycetes</taxon>
        <taxon>Pucciniales</taxon>
        <taxon>Sphaerophragmiaceae</taxon>
        <taxon>Austropuccinia</taxon>
    </lineage>
</organism>
<dbReference type="EMBL" id="AVOT02000107">
    <property type="protein sequence ID" value="MBW0461111.1"/>
    <property type="molecule type" value="Genomic_DNA"/>
</dbReference>
<gene>
    <name evidence="1" type="ORF">O181_000826</name>
</gene>
<dbReference type="SUPFAM" id="SSF56672">
    <property type="entry name" value="DNA/RNA polymerases"/>
    <property type="match status" value="1"/>
</dbReference>
<dbReference type="OrthoDB" id="5920460at2759"/>